<dbReference type="EMBL" id="CAJNIZ010034969">
    <property type="protein sequence ID" value="CAE7556618.1"/>
    <property type="molecule type" value="Genomic_DNA"/>
</dbReference>
<name>A0A812U916_SYMPI</name>
<gene>
    <name evidence="1" type="ORF">SPIL2461_LOCUS14826</name>
</gene>
<dbReference type="AlphaFoldDB" id="A0A812U916"/>
<protein>
    <submittedName>
        <fullName evidence="1">Uncharacterized protein</fullName>
    </submittedName>
</protein>
<reference evidence="1" key="1">
    <citation type="submission" date="2021-02" db="EMBL/GenBank/DDBJ databases">
        <authorList>
            <person name="Dougan E. K."/>
            <person name="Rhodes N."/>
            <person name="Thang M."/>
            <person name="Chan C."/>
        </authorList>
    </citation>
    <scope>NUCLEOTIDE SEQUENCE</scope>
</reference>
<dbReference type="Proteomes" id="UP000649617">
    <property type="component" value="Unassembled WGS sequence"/>
</dbReference>
<sequence>MAADLMRLVATWLRCRRIPGAKEDGYHTMLWRVHLVRQLKRGKSKKQDKPLATVLKDFFDVSHLGDESNQFGWPNVRIPDPATGRRFPDPCLSDGRKVWLAYEWNRAWSIVDKLKDTTSEDNLVQELFAKDAPVACKEGHQAWLMLHPKHEGQVTFVKLPGDPPKWCDGRPYVGCQLAPSAEHRHEGRRTMVECKDDIEVRGSLLICQVSLHRASSDHTSLQIPEVDFQKKDVIQHMLSEQAGLALQHWCLLFDVMMMQKKSKNTDRWTGSNTLAARNTGKSRCRHLLHGWLHVENVLAAPLFYDLNGANSKTYGKHALKRRGALYRVLEEVPAQEWDKILSCYNIIPASKKCTDQQWSSRFGQVFMAVLQYGATCHIIVDWQIYHNTNESRSKSYHKDILKGCFIEALLYHCNNIEGFADTDVVCLAFPVESQLFLNEILPDCEETDASKFGGMWLYKHGFVLKAGTRAYFRKQAQALKINTTPLKLQDVKLLDKSLAILKPEAPEGYLVLISCATSEKHASSYNGRAAVLRSLHPEESFYMARMVHGSRLIQIRPDWVSYFGEHHCLLDWARLHKLPEAEVSHSVVNMLKDMALVQVGSKSRKPKAVDTSITFTFQELRKQMANLFIHAVRAGDKNEASEEQLLALVVPGDGSNIFAVRPDDLMVTKCVPAEIHPSSTKEAESRTVKLFKCPSERVRSERIQKWEQKAAERLSGASTLSTIIECRTECSEDGITNLDDPEVHS</sequence>
<proteinExistence type="predicted"/>
<keyword evidence="2" id="KW-1185">Reference proteome</keyword>
<comment type="caution">
    <text evidence="1">The sequence shown here is derived from an EMBL/GenBank/DDBJ whole genome shotgun (WGS) entry which is preliminary data.</text>
</comment>
<organism evidence="1 2">
    <name type="scientific">Symbiodinium pilosum</name>
    <name type="common">Dinoflagellate</name>
    <dbReference type="NCBI Taxonomy" id="2952"/>
    <lineage>
        <taxon>Eukaryota</taxon>
        <taxon>Sar</taxon>
        <taxon>Alveolata</taxon>
        <taxon>Dinophyceae</taxon>
        <taxon>Suessiales</taxon>
        <taxon>Symbiodiniaceae</taxon>
        <taxon>Symbiodinium</taxon>
    </lineage>
</organism>
<evidence type="ECO:0000313" key="1">
    <source>
        <dbReference type="EMBL" id="CAE7556618.1"/>
    </source>
</evidence>
<accession>A0A812U916</accession>
<evidence type="ECO:0000313" key="2">
    <source>
        <dbReference type="Proteomes" id="UP000649617"/>
    </source>
</evidence>